<sequence>MTPGSVVNTRTVHIASKLQLPADYFCCSANLLRRIEVRMKIRVRYSPVLQLQLLVWDICLNLQNQTKRPNENKKKKFLVFFSADYATNSAATEALDESS</sequence>
<organism evidence="1 2">
    <name type="scientific">Olea europaea subsp. europaea</name>
    <dbReference type="NCBI Taxonomy" id="158383"/>
    <lineage>
        <taxon>Eukaryota</taxon>
        <taxon>Viridiplantae</taxon>
        <taxon>Streptophyta</taxon>
        <taxon>Embryophyta</taxon>
        <taxon>Tracheophyta</taxon>
        <taxon>Spermatophyta</taxon>
        <taxon>Magnoliopsida</taxon>
        <taxon>eudicotyledons</taxon>
        <taxon>Gunneridae</taxon>
        <taxon>Pentapetalae</taxon>
        <taxon>asterids</taxon>
        <taxon>lamiids</taxon>
        <taxon>Lamiales</taxon>
        <taxon>Oleaceae</taxon>
        <taxon>Oleeae</taxon>
        <taxon>Olea</taxon>
    </lineage>
</organism>
<comment type="caution">
    <text evidence="1">The sequence shown here is derived from an EMBL/GenBank/DDBJ whole genome shotgun (WGS) entry which is preliminary data.</text>
</comment>
<accession>A0A8S0RQ32</accession>
<gene>
    <name evidence="1" type="ORF">OLEA9_A039425</name>
</gene>
<name>A0A8S0RQ32_OLEEU</name>
<proteinExistence type="predicted"/>
<dbReference type="EMBL" id="CACTIH010003669">
    <property type="protein sequence ID" value="CAA2981329.1"/>
    <property type="molecule type" value="Genomic_DNA"/>
</dbReference>
<reference evidence="1 2" key="1">
    <citation type="submission" date="2019-12" db="EMBL/GenBank/DDBJ databases">
        <authorList>
            <person name="Alioto T."/>
            <person name="Alioto T."/>
            <person name="Gomez Garrido J."/>
        </authorList>
    </citation>
    <scope>NUCLEOTIDE SEQUENCE [LARGE SCALE GENOMIC DNA]</scope>
</reference>
<protein>
    <submittedName>
        <fullName evidence="1">Uncharacterized protein</fullName>
    </submittedName>
</protein>
<dbReference type="AlphaFoldDB" id="A0A8S0RQ32"/>
<dbReference type="Gramene" id="OE9A039425T1">
    <property type="protein sequence ID" value="OE9A039425C1"/>
    <property type="gene ID" value="OE9A039425"/>
</dbReference>
<evidence type="ECO:0000313" key="2">
    <source>
        <dbReference type="Proteomes" id="UP000594638"/>
    </source>
</evidence>
<dbReference type="Proteomes" id="UP000594638">
    <property type="component" value="Unassembled WGS sequence"/>
</dbReference>
<evidence type="ECO:0000313" key="1">
    <source>
        <dbReference type="EMBL" id="CAA2981329.1"/>
    </source>
</evidence>
<keyword evidence="2" id="KW-1185">Reference proteome</keyword>